<dbReference type="GO" id="GO:0005829">
    <property type="term" value="C:cytosol"/>
    <property type="evidence" value="ECO:0007669"/>
    <property type="project" value="TreeGrafter"/>
</dbReference>
<dbReference type="InterPro" id="IPR029056">
    <property type="entry name" value="Ribokinase-like"/>
</dbReference>
<comment type="catalytic activity">
    <reaction evidence="12">
        <text>D-ribose + ATP = D-ribose 5-phosphate + ADP + H(+)</text>
        <dbReference type="Rhea" id="RHEA:13697"/>
        <dbReference type="ChEBI" id="CHEBI:15378"/>
        <dbReference type="ChEBI" id="CHEBI:30616"/>
        <dbReference type="ChEBI" id="CHEBI:47013"/>
        <dbReference type="ChEBI" id="CHEBI:78346"/>
        <dbReference type="ChEBI" id="CHEBI:456216"/>
        <dbReference type="EC" id="2.7.1.15"/>
    </reaction>
</comment>
<keyword evidence="15" id="KW-1185">Reference proteome</keyword>
<keyword evidence="8 12" id="KW-0067">ATP-binding</keyword>
<accession>A0A5C6EPI6</accession>
<comment type="caution">
    <text evidence="12">Lacks conserved residue(s) required for the propagation of feature annotation.</text>
</comment>
<feature type="binding site" evidence="12">
    <location>
        <position position="289"/>
    </location>
    <ligand>
        <name>K(+)</name>
        <dbReference type="ChEBI" id="CHEBI:29103"/>
    </ligand>
</feature>
<dbReference type="HAMAP" id="MF_01987">
    <property type="entry name" value="Ribokinase"/>
    <property type="match status" value="1"/>
</dbReference>
<feature type="binding site" evidence="12">
    <location>
        <position position="251"/>
    </location>
    <ligand>
        <name>K(+)</name>
        <dbReference type="ChEBI" id="CHEBI:29103"/>
    </ligand>
</feature>
<dbReference type="GO" id="GO:0004747">
    <property type="term" value="F:ribokinase activity"/>
    <property type="evidence" value="ECO:0007669"/>
    <property type="project" value="UniProtKB-UniRule"/>
</dbReference>
<keyword evidence="12" id="KW-0963">Cytoplasm</keyword>
<dbReference type="Proteomes" id="UP000317977">
    <property type="component" value="Unassembled WGS sequence"/>
</dbReference>
<evidence type="ECO:0000256" key="10">
    <source>
        <dbReference type="ARBA" id="ARBA00022958"/>
    </source>
</evidence>
<comment type="function">
    <text evidence="12">Catalyzes the phosphorylation of ribose at O-5 in a reaction requiring ATP and magnesium. The resulting D-ribose-5-phosphate can then be used either for sythesis of nucleotides, histidine, and tryptophan, or as a component of the pentose phosphate pathway.</text>
</comment>
<feature type="binding site" evidence="12">
    <location>
        <position position="255"/>
    </location>
    <ligand>
        <name>substrate</name>
    </ligand>
</feature>
<dbReference type="AlphaFoldDB" id="A0A5C6EPI6"/>
<feature type="binding site" evidence="12">
    <location>
        <position position="294"/>
    </location>
    <ligand>
        <name>K(+)</name>
        <dbReference type="ChEBI" id="CHEBI:29103"/>
    </ligand>
</feature>
<comment type="similarity">
    <text evidence="1">Belongs to the carbohydrate kinase pfkB family.</text>
</comment>
<comment type="cofactor">
    <cofactor evidence="12">
        <name>Mg(2+)</name>
        <dbReference type="ChEBI" id="CHEBI:18420"/>
    </cofactor>
    <text evidence="12">Requires a divalent cation, most likely magnesium in vivo, as an electrophilic catalyst to aid phosphoryl group transfer. It is the chelate of the metal and the nucleotide that is the actual substrate.</text>
</comment>
<evidence type="ECO:0000313" key="14">
    <source>
        <dbReference type="EMBL" id="TWU49249.1"/>
    </source>
</evidence>
<evidence type="ECO:0000256" key="3">
    <source>
        <dbReference type="ARBA" id="ARBA00016943"/>
    </source>
</evidence>
<comment type="subcellular location">
    <subcellularLocation>
        <location evidence="12">Cytoplasm</location>
    </subcellularLocation>
</comment>
<evidence type="ECO:0000256" key="9">
    <source>
        <dbReference type="ARBA" id="ARBA00022842"/>
    </source>
</evidence>
<dbReference type="GO" id="GO:0019303">
    <property type="term" value="P:D-ribose catabolic process"/>
    <property type="evidence" value="ECO:0007669"/>
    <property type="project" value="UniProtKB-UniRule"/>
</dbReference>
<keyword evidence="5 12" id="KW-0479">Metal-binding</keyword>
<dbReference type="GO" id="GO:0005524">
    <property type="term" value="F:ATP binding"/>
    <property type="evidence" value="ECO:0007669"/>
    <property type="project" value="UniProtKB-UniRule"/>
</dbReference>
<dbReference type="SUPFAM" id="SSF53613">
    <property type="entry name" value="Ribokinase-like"/>
    <property type="match status" value="1"/>
</dbReference>
<evidence type="ECO:0000256" key="12">
    <source>
        <dbReference type="HAMAP-Rule" id="MF_01987"/>
    </source>
</evidence>
<feature type="binding site" evidence="12">
    <location>
        <position position="249"/>
    </location>
    <ligand>
        <name>K(+)</name>
        <dbReference type="ChEBI" id="CHEBI:29103"/>
    </ligand>
</feature>
<feature type="active site" description="Proton acceptor" evidence="12">
    <location>
        <position position="255"/>
    </location>
</feature>
<evidence type="ECO:0000256" key="5">
    <source>
        <dbReference type="ARBA" id="ARBA00022723"/>
    </source>
</evidence>
<dbReference type="PROSITE" id="PS00584">
    <property type="entry name" value="PFKB_KINASES_2"/>
    <property type="match status" value="1"/>
</dbReference>
<evidence type="ECO:0000256" key="6">
    <source>
        <dbReference type="ARBA" id="ARBA00022741"/>
    </source>
</evidence>
<dbReference type="InterPro" id="IPR011611">
    <property type="entry name" value="PfkB_dom"/>
</dbReference>
<dbReference type="PRINTS" id="PR00990">
    <property type="entry name" value="RIBOKINASE"/>
</dbReference>
<evidence type="ECO:0000256" key="4">
    <source>
        <dbReference type="ARBA" id="ARBA00022679"/>
    </source>
</evidence>
<dbReference type="PANTHER" id="PTHR10584:SF166">
    <property type="entry name" value="RIBOKINASE"/>
    <property type="match status" value="1"/>
</dbReference>
<evidence type="ECO:0000313" key="15">
    <source>
        <dbReference type="Proteomes" id="UP000317977"/>
    </source>
</evidence>
<keyword evidence="11 12" id="KW-0119">Carbohydrate metabolism</keyword>
<keyword evidence="7 12" id="KW-0418">Kinase</keyword>
<dbReference type="InterPro" id="IPR002139">
    <property type="entry name" value="Ribo/fructo_kinase"/>
</dbReference>
<feature type="binding site" evidence="12">
    <location>
        <position position="187"/>
    </location>
    <ligand>
        <name>ATP</name>
        <dbReference type="ChEBI" id="CHEBI:30616"/>
    </ligand>
</feature>
<dbReference type="NCBIfam" id="TIGR02152">
    <property type="entry name" value="D_ribokin_bact"/>
    <property type="match status" value="1"/>
</dbReference>
<dbReference type="EMBL" id="SJPX01000004">
    <property type="protein sequence ID" value="TWU49249.1"/>
    <property type="molecule type" value="Genomic_DNA"/>
</dbReference>
<comment type="activity regulation">
    <text evidence="12">Activated by a monovalent cation that binds near, but not in, the active site. The most likely occupant of the site in vivo is potassium. Ion binding induces a conformational change that may alter substrate affinity.</text>
</comment>
<feature type="binding site" evidence="12">
    <location>
        <position position="292"/>
    </location>
    <ligand>
        <name>K(+)</name>
        <dbReference type="ChEBI" id="CHEBI:29103"/>
    </ligand>
</feature>
<dbReference type="CDD" id="cd01174">
    <property type="entry name" value="ribokinase"/>
    <property type="match status" value="1"/>
</dbReference>
<evidence type="ECO:0000256" key="11">
    <source>
        <dbReference type="ARBA" id="ARBA00023277"/>
    </source>
</evidence>
<comment type="subunit">
    <text evidence="12">Homodimer.</text>
</comment>
<protein>
    <recommendedName>
        <fullName evidence="3 12">Ribokinase</fullName>
        <shortName evidence="12">RK</shortName>
        <ecNumber evidence="2 12">2.7.1.15</ecNumber>
    </recommendedName>
</protein>
<evidence type="ECO:0000256" key="8">
    <source>
        <dbReference type="ARBA" id="ARBA00022840"/>
    </source>
</evidence>
<feature type="binding site" evidence="12">
    <location>
        <begin position="254"/>
        <end position="255"/>
    </location>
    <ligand>
        <name>ATP</name>
        <dbReference type="ChEBI" id="CHEBI:30616"/>
    </ligand>
</feature>
<name>A0A5C6EPI6_9BACT</name>
<comment type="pathway">
    <text evidence="12">Carbohydrate metabolism; D-ribose degradation; D-ribose 5-phosphate from beta-D-ribopyranose: step 2/2.</text>
</comment>
<keyword evidence="4 12" id="KW-0808">Transferase</keyword>
<evidence type="ECO:0000256" key="7">
    <source>
        <dbReference type="ARBA" id="ARBA00022777"/>
    </source>
</evidence>
<comment type="similarity">
    <text evidence="12">Belongs to the carbohydrate kinase PfkB family. Ribokinase subfamily.</text>
</comment>
<feature type="domain" description="Carbohydrate kinase PfkB" evidence="13">
    <location>
        <begin position="5"/>
        <end position="301"/>
    </location>
</feature>
<reference evidence="14 15" key="1">
    <citation type="submission" date="2019-02" db="EMBL/GenBank/DDBJ databases">
        <title>Deep-cultivation of Planctomycetes and their phenomic and genomic characterization uncovers novel biology.</title>
        <authorList>
            <person name="Wiegand S."/>
            <person name="Jogler M."/>
            <person name="Boedeker C."/>
            <person name="Pinto D."/>
            <person name="Vollmers J."/>
            <person name="Rivas-Marin E."/>
            <person name="Kohn T."/>
            <person name="Peeters S.H."/>
            <person name="Heuer A."/>
            <person name="Rast P."/>
            <person name="Oberbeckmann S."/>
            <person name="Bunk B."/>
            <person name="Jeske O."/>
            <person name="Meyerdierks A."/>
            <person name="Storesund J.E."/>
            <person name="Kallscheuer N."/>
            <person name="Luecker S."/>
            <person name="Lage O.M."/>
            <person name="Pohl T."/>
            <person name="Merkel B.J."/>
            <person name="Hornburger P."/>
            <person name="Mueller R.-W."/>
            <person name="Bruemmer F."/>
            <person name="Labrenz M."/>
            <person name="Spormann A.M."/>
            <person name="Op Den Camp H."/>
            <person name="Overmann J."/>
            <person name="Amann R."/>
            <person name="Jetten M.S.M."/>
            <person name="Mascher T."/>
            <person name="Medema M.H."/>
            <person name="Devos D.P."/>
            <person name="Kaster A.-K."/>
            <person name="Ovreas L."/>
            <person name="Rohde M."/>
            <person name="Galperin M.Y."/>
            <person name="Jogler C."/>
        </authorList>
    </citation>
    <scope>NUCLEOTIDE SEQUENCE [LARGE SCALE GENOMIC DNA]</scope>
    <source>
        <strain evidence="14 15">Poly59</strain>
    </source>
</reference>
<dbReference type="Pfam" id="PF00294">
    <property type="entry name" value="PfkB"/>
    <property type="match status" value="1"/>
</dbReference>
<dbReference type="InterPro" id="IPR002173">
    <property type="entry name" value="Carboh/pur_kinase_PfkB_CS"/>
</dbReference>
<dbReference type="EC" id="2.7.1.15" evidence="2 12"/>
<evidence type="ECO:0000256" key="2">
    <source>
        <dbReference type="ARBA" id="ARBA00012035"/>
    </source>
</evidence>
<feature type="binding site" evidence="12">
    <location>
        <begin position="223"/>
        <end position="228"/>
    </location>
    <ligand>
        <name>ATP</name>
        <dbReference type="ChEBI" id="CHEBI:30616"/>
    </ligand>
</feature>
<comment type="caution">
    <text evidence="14">The sequence shown here is derived from an EMBL/GenBank/DDBJ whole genome shotgun (WGS) entry which is preliminary data.</text>
</comment>
<dbReference type="InterPro" id="IPR011877">
    <property type="entry name" value="Ribokinase"/>
</dbReference>
<gene>
    <name evidence="14" type="primary">rbsK_3</name>
    <name evidence="12" type="synonym">rbsK</name>
    <name evidence="14" type="ORF">Poly59_38630</name>
</gene>
<feature type="binding site" evidence="12">
    <location>
        <position position="143"/>
    </location>
    <ligand>
        <name>substrate</name>
    </ligand>
</feature>
<proteinExistence type="inferred from homology"/>
<dbReference type="OrthoDB" id="9775849at2"/>
<keyword evidence="6 12" id="KW-0547">Nucleotide-binding</keyword>
<sequence precursor="true">MKSARRICVVGSANIDLTFRTPRFPQPGETLTGHALHQGMGGKGANQAVAAARLGADVTFIACVGNDAFGKAAIDAYAAEGIQTTFIRQAEDQPTGTAAILVDDDAENCIIVVAGANAELHAEDVKAASSMIEQSDAVLCQMETPVDAAVEAFRLARAANVLTILTPAPAEHVTDELLALCDVCVPNKTEISALTGQTVETEADTLRAAERLRERGVRRVALTMGGDGVLILDDSGSTHIPAINVDAVDTTGAGDAFTAALAVSLAVSLAEGMTLKESARRASAVAGISVTRLGTQTAFPTLKEVSEWITLKENA</sequence>
<feature type="binding site" evidence="12">
    <location>
        <begin position="14"/>
        <end position="16"/>
    </location>
    <ligand>
        <name>substrate</name>
    </ligand>
</feature>
<dbReference type="Gene3D" id="3.40.1190.20">
    <property type="match status" value="1"/>
</dbReference>
<feature type="binding site" evidence="12">
    <location>
        <begin position="42"/>
        <end position="46"/>
    </location>
    <ligand>
        <name>substrate</name>
    </ligand>
</feature>
<dbReference type="GO" id="GO:0046872">
    <property type="term" value="F:metal ion binding"/>
    <property type="evidence" value="ECO:0007669"/>
    <property type="project" value="UniProtKB-KW"/>
</dbReference>
<dbReference type="PANTHER" id="PTHR10584">
    <property type="entry name" value="SUGAR KINASE"/>
    <property type="match status" value="1"/>
</dbReference>
<evidence type="ECO:0000256" key="1">
    <source>
        <dbReference type="ARBA" id="ARBA00005380"/>
    </source>
</evidence>
<evidence type="ECO:0000259" key="13">
    <source>
        <dbReference type="Pfam" id="PF00294"/>
    </source>
</evidence>
<dbReference type="UniPathway" id="UPA00916">
    <property type="reaction ID" value="UER00889"/>
</dbReference>
<organism evidence="14 15">
    <name type="scientific">Rubripirellula reticaptiva</name>
    <dbReference type="NCBI Taxonomy" id="2528013"/>
    <lineage>
        <taxon>Bacteria</taxon>
        <taxon>Pseudomonadati</taxon>
        <taxon>Planctomycetota</taxon>
        <taxon>Planctomycetia</taxon>
        <taxon>Pirellulales</taxon>
        <taxon>Pirellulaceae</taxon>
        <taxon>Rubripirellula</taxon>
    </lineage>
</organism>
<keyword evidence="9 12" id="KW-0460">Magnesium</keyword>
<dbReference type="RefSeq" id="WP_146535536.1">
    <property type="nucleotide sequence ID" value="NZ_SJPX01000004.1"/>
</dbReference>
<keyword evidence="10 12" id="KW-0630">Potassium</keyword>